<dbReference type="PROSITE" id="PS00676">
    <property type="entry name" value="SIGMA54_INTERACT_2"/>
    <property type="match status" value="1"/>
</dbReference>
<dbReference type="InterPro" id="IPR011006">
    <property type="entry name" value="CheY-like_superfamily"/>
</dbReference>
<keyword evidence="9" id="KW-0805">Transcription regulation</keyword>
<feature type="domain" description="Response regulatory" evidence="19">
    <location>
        <begin position="4"/>
        <end position="120"/>
    </location>
</feature>
<dbReference type="PRINTS" id="PR01590">
    <property type="entry name" value="HTHFIS"/>
</dbReference>
<dbReference type="InterPro" id="IPR009057">
    <property type="entry name" value="Homeodomain-like_sf"/>
</dbReference>
<gene>
    <name evidence="20" type="ORF">COB13_06275</name>
</gene>
<evidence type="ECO:0000256" key="1">
    <source>
        <dbReference type="ARBA" id="ARBA00004496"/>
    </source>
</evidence>
<dbReference type="InterPro" id="IPR001789">
    <property type="entry name" value="Sig_transdc_resp-reg_receiver"/>
</dbReference>
<keyword evidence="3" id="KW-0963">Cytoplasm</keyword>
<dbReference type="CDD" id="cd00009">
    <property type="entry name" value="AAA"/>
    <property type="match status" value="1"/>
</dbReference>
<dbReference type="Gene3D" id="3.40.50.2300">
    <property type="match status" value="1"/>
</dbReference>
<dbReference type="PANTHER" id="PTHR32071:SF95">
    <property type="entry name" value="DNA-BINDING TRANSCRIPTIONAL REGULATOR NTRC"/>
    <property type="match status" value="1"/>
</dbReference>
<dbReference type="EMBL" id="NVUS01000005">
    <property type="protein sequence ID" value="PCJ02190.1"/>
    <property type="molecule type" value="Genomic_DNA"/>
</dbReference>
<keyword evidence="8" id="KW-0902">Two-component regulatory system</keyword>
<sequence>MANTVFIVDDDPTQRRILQQVIGRENYNISLAAGGPEAWAMLQQPDFKPDVLVLDLMMPEMDGFALLDKMHEAGMNIPTIVQTAQGGIDTIVKAMQKGAKDFMVKPASTERILISIKNALETNQLHKEINRINKKTSGRFTFHDLIASSPAMDRVKALGLKGAQSNIPILIEGESGVGKEVIARAIQGSSTRSGKPFIIVNCGAIPENLVESILFGHEKGSFTGATSKQIGKFAEADTGTLFLDEVGELPLNVQVKLLRAIQEGEVEPVGATRPVKVDIRLISATNKDMISAVTHGEFREDLYYRLNVFPIHIPPLRERMEDIADLAQYFITRFAVEEGKNITGISSQALSMMAQYTWPGNVRQLENTIFRAIILCDQNQLDISDFPQIAAHVEGYNNQVPAAPSPHMTDEIYHQGPAMIGAEPRHYEPIARRQNHIPELMPHGGQTHNPHYGQQIPDLMPQNHLAAQSSMSGIQAIEQNGEMRRLEDVEADMIRLAMDRYRGHMSEVARKLGIGRSTLYRKVNDLGLQQIDE</sequence>
<dbReference type="PROSITE" id="PS50110">
    <property type="entry name" value="RESPONSE_REGULATORY"/>
    <property type="match status" value="1"/>
</dbReference>
<accession>A0A2A4Z5Y2</accession>
<evidence type="ECO:0000256" key="6">
    <source>
        <dbReference type="ARBA" id="ARBA00022741"/>
    </source>
</evidence>
<protein>
    <recommendedName>
        <fullName evidence="2">DNA-binding transcriptional regulator NtrC</fullName>
    </recommendedName>
    <alternativeName>
        <fullName evidence="14">Nitrogen regulation protein NR(I)</fullName>
    </alternativeName>
    <alternativeName>
        <fullName evidence="15">Nitrogen regulator I</fullName>
    </alternativeName>
</protein>
<keyword evidence="6" id="KW-0547">Nucleotide-binding</keyword>
<dbReference type="Pfam" id="PF02954">
    <property type="entry name" value="HTH_8"/>
    <property type="match status" value="1"/>
</dbReference>
<comment type="function">
    <text evidence="16">Member of the two-component regulatory system NtrB/NtrC, which controls expression of the nitrogen-regulated (ntr) genes in response to nitrogen limitation. Phosphorylated NtrC binds directly to DNA and stimulates the formation of open promoter-sigma54-RNA polymerase complexes.</text>
</comment>
<dbReference type="SMART" id="SM00448">
    <property type="entry name" value="REC"/>
    <property type="match status" value="1"/>
</dbReference>
<evidence type="ECO:0000256" key="12">
    <source>
        <dbReference type="ARBA" id="ARBA00023163"/>
    </source>
</evidence>
<dbReference type="Gene3D" id="3.40.50.300">
    <property type="entry name" value="P-loop containing nucleotide triphosphate hydrolases"/>
    <property type="match status" value="1"/>
</dbReference>
<dbReference type="PROSITE" id="PS00688">
    <property type="entry name" value="SIGMA54_INTERACT_3"/>
    <property type="match status" value="1"/>
</dbReference>
<organism evidence="20">
    <name type="scientific">OCS116 cluster bacterium</name>
    <dbReference type="NCBI Taxonomy" id="2030921"/>
    <lineage>
        <taxon>Bacteria</taxon>
        <taxon>Pseudomonadati</taxon>
        <taxon>Pseudomonadota</taxon>
        <taxon>Alphaproteobacteria</taxon>
        <taxon>OCS116 cluster</taxon>
    </lineage>
</organism>
<keyword evidence="10" id="KW-0238">DNA-binding</keyword>
<dbReference type="PROSITE" id="PS00675">
    <property type="entry name" value="SIGMA54_INTERACT_1"/>
    <property type="match status" value="1"/>
</dbReference>
<evidence type="ECO:0000259" key="18">
    <source>
        <dbReference type="PROSITE" id="PS50045"/>
    </source>
</evidence>
<comment type="caution">
    <text evidence="20">The sequence shown here is derived from an EMBL/GenBank/DDBJ whole genome shotgun (WGS) entry which is preliminary data.</text>
</comment>
<evidence type="ECO:0000256" key="2">
    <source>
        <dbReference type="ARBA" id="ARBA00019059"/>
    </source>
</evidence>
<dbReference type="PROSITE" id="PS50045">
    <property type="entry name" value="SIGMA54_INTERACT_4"/>
    <property type="match status" value="1"/>
</dbReference>
<dbReference type="SUPFAM" id="SSF46689">
    <property type="entry name" value="Homeodomain-like"/>
    <property type="match status" value="1"/>
</dbReference>
<dbReference type="GO" id="GO:0006355">
    <property type="term" value="P:regulation of DNA-templated transcription"/>
    <property type="evidence" value="ECO:0007669"/>
    <property type="project" value="InterPro"/>
</dbReference>
<evidence type="ECO:0000256" key="11">
    <source>
        <dbReference type="ARBA" id="ARBA00023159"/>
    </source>
</evidence>
<keyword evidence="5 17" id="KW-0597">Phosphoprotein</keyword>
<feature type="domain" description="Sigma-54 factor interaction" evidence="18">
    <location>
        <begin position="145"/>
        <end position="374"/>
    </location>
</feature>
<dbReference type="Pfam" id="PF00158">
    <property type="entry name" value="Sigma54_activat"/>
    <property type="match status" value="1"/>
</dbReference>
<evidence type="ECO:0000256" key="17">
    <source>
        <dbReference type="PROSITE-ProRule" id="PRU00169"/>
    </source>
</evidence>
<dbReference type="InterPro" id="IPR025943">
    <property type="entry name" value="Sigma_54_int_dom_ATP-bd_2"/>
</dbReference>
<dbReference type="SUPFAM" id="SSF52540">
    <property type="entry name" value="P-loop containing nucleoside triphosphate hydrolases"/>
    <property type="match status" value="1"/>
</dbReference>
<evidence type="ECO:0000256" key="7">
    <source>
        <dbReference type="ARBA" id="ARBA00022840"/>
    </source>
</evidence>
<evidence type="ECO:0000256" key="16">
    <source>
        <dbReference type="ARBA" id="ARBA00043886"/>
    </source>
</evidence>
<evidence type="ECO:0000256" key="14">
    <source>
        <dbReference type="ARBA" id="ARBA00029881"/>
    </source>
</evidence>
<dbReference type="PANTHER" id="PTHR32071">
    <property type="entry name" value="TRANSCRIPTIONAL REGULATORY PROTEIN"/>
    <property type="match status" value="1"/>
</dbReference>
<dbReference type="SUPFAM" id="SSF52172">
    <property type="entry name" value="CheY-like"/>
    <property type="match status" value="1"/>
</dbReference>
<dbReference type="FunFam" id="3.40.50.300:FF:000006">
    <property type="entry name" value="DNA-binding transcriptional regulator NtrC"/>
    <property type="match status" value="1"/>
</dbReference>
<dbReference type="Gene3D" id="1.10.10.60">
    <property type="entry name" value="Homeodomain-like"/>
    <property type="match status" value="1"/>
</dbReference>
<evidence type="ECO:0000256" key="8">
    <source>
        <dbReference type="ARBA" id="ARBA00023012"/>
    </source>
</evidence>
<dbReference type="Pfam" id="PF00072">
    <property type="entry name" value="Response_reg"/>
    <property type="match status" value="1"/>
</dbReference>
<dbReference type="InterPro" id="IPR002197">
    <property type="entry name" value="HTH_Fis"/>
</dbReference>
<reference key="1">
    <citation type="submission" date="2017-08" db="EMBL/GenBank/DDBJ databases">
        <title>A dynamic microbial community with high functional redundancy inhabits the cold, oxic subseafloor aquifer.</title>
        <authorList>
            <person name="Tully B.J."/>
            <person name="Wheat C.G."/>
            <person name="Glazer B.T."/>
            <person name="Huber J.A."/>
        </authorList>
    </citation>
    <scope>NUCLEOTIDE SEQUENCE [LARGE SCALE GENOMIC DNA]</scope>
</reference>
<evidence type="ECO:0000313" key="20">
    <source>
        <dbReference type="EMBL" id="PCJ02190.1"/>
    </source>
</evidence>
<feature type="modified residue" description="4-aspartylphosphate" evidence="17">
    <location>
        <position position="55"/>
    </location>
</feature>
<evidence type="ECO:0000256" key="10">
    <source>
        <dbReference type="ARBA" id="ARBA00023125"/>
    </source>
</evidence>
<evidence type="ECO:0000256" key="4">
    <source>
        <dbReference type="ARBA" id="ARBA00022491"/>
    </source>
</evidence>
<dbReference type="Gene3D" id="1.10.8.60">
    <property type="match status" value="1"/>
</dbReference>
<keyword evidence="12" id="KW-0804">Transcription</keyword>
<keyword evidence="7" id="KW-0067">ATP-binding</keyword>
<dbReference type="Pfam" id="PF25601">
    <property type="entry name" value="AAA_lid_14"/>
    <property type="match status" value="1"/>
</dbReference>
<dbReference type="GO" id="GO:0000160">
    <property type="term" value="P:phosphorelay signal transduction system"/>
    <property type="evidence" value="ECO:0007669"/>
    <property type="project" value="UniProtKB-KW"/>
</dbReference>
<evidence type="ECO:0000256" key="3">
    <source>
        <dbReference type="ARBA" id="ARBA00022490"/>
    </source>
</evidence>
<dbReference type="SMART" id="SM00382">
    <property type="entry name" value="AAA"/>
    <property type="match status" value="1"/>
</dbReference>
<evidence type="ECO:0000256" key="5">
    <source>
        <dbReference type="ARBA" id="ARBA00022553"/>
    </source>
</evidence>
<evidence type="ECO:0000259" key="19">
    <source>
        <dbReference type="PROSITE" id="PS50110"/>
    </source>
</evidence>
<evidence type="ECO:0000256" key="15">
    <source>
        <dbReference type="ARBA" id="ARBA00031910"/>
    </source>
</evidence>
<evidence type="ECO:0000256" key="9">
    <source>
        <dbReference type="ARBA" id="ARBA00023015"/>
    </source>
</evidence>
<evidence type="ECO:0000256" key="13">
    <source>
        <dbReference type="ARBA" id="ARBA00023231"/>
    </source>
</evidence>
<keyword evidence="11" id="KW-0010">Activator</keyword>
<dbReference type="InterPro" id="IPR003593">
    <property type="entry name" value="AAA+_ATPase"/>
</dbReference>
<keyword evidence="13" id="KW-0535">Nitrogen fixation</keyword>
<dbReference type="InterPro" id="IPR025944">
    <property type="entry name" value="Sigma_54_int_dom_CS"/>
</dbReference>
<dbReference type="GO" id="GO:0005737">
    <property type="term" value="C:cytoplasm"/>
    <property type="evidence" value="ECO:0007669"/>
    <property type="project" value="UniProtKB-SubCell"/>
</dbReference>
<reference evidence="20" key="2">
    <citation type="journal article" date="2018" name="ISME J.">
        <title>A dynamic microbial community with high functional redundancy inhabits the cold, oxic subseafloor aquifer.</title>
        <authorList>
            <person name="Tully B.J."/>
            <person name="Wheat C.G."/>
            <person name="Glazer B.T."/>
            <person name="Huber J.A."/>
        </authorList>
    </citation>
    <scope>NUCLEOTIDE SEQUENCE</scope>
    <source>
        <strain evidence="20">NORP83</strain>
    </source>
</reference>
<keyword evidence="4" id="KW-0678">Repressor</keyword>
<dbReference type="InterPro" id="IPR058031">
    <property type="entry name" value="AAA_lid_NorR"/>
</dbReference>
<dbReference type="GO" id="GO:0005524">
    <property type="term" value="F:ATP binding"/>
    <property type="evidence" value="ECO:0007669"/>
    <property type="project" value="UniProtKB-KW"/>
</dbReference>
<dbReference type="AlphaFoldDB" id="A0A2A4Z5Y2"/>
<dbReference type="InterPro" id="IPR027417">
    <property type="entry name" value="P-loop_NTPase"/>
</dbReference>
<comment type="subcellular location">
    <subcellularLocation>
        <location evidence="1">Cytoplasm</location>
    </subcellularLocation>
</comment>
<name>A0A2A4Z5Y2_9PROT</name>
<dbReference type="InterPro" id="IPR002078">
    <property type="entry name" value="Sigma_54_int"/>
</dbReference>
<proteinExistence type="predicted"/>
<dbReference type="GO" id="GO:0043565">
    <property type="term" value="F:sequence-specific DNA binding"/>
    <property type="evidence" value="ECO:0007669"/>
    <property type="project" value="InterPro"/>
</dbReference>
<dbReference type="InterPro" id="IPR025662">
    <property type="entry name" value="Sigma_54_int_dom_ATP-bd_1"/>
</dbReference>